<accession>A0A1S3Y8I8</accession>
<dbReference type="PANTHER" id="PTHR43811">
    <property type="entry name" value="FKBP-TYPE PEPTIDYL-PROLYL CIS-TRANS ISOMERASE FKPA"/>
    <property type="match status" value="1"/>
</dbReference>
<comment type="catalytic activity">
    <reaction evidence="1">
        <text>[protein]-peptidylproline (omega=180) = [protein]-peptidylproline (omega=0)</text>
        <dbReference type="Rhea" id="RHEA:16237"/>
        <dbReference type="Rhea" id="RHEA-COMP:10747"/>
        <dbReference type="Rhea" id="RHEA-COMP:10748"/>
        <dbReference type="ChEBI" id="CHEBI:83833"/>
        <dbReference type="ChEBI" id="CHEBI:83834"/>
        <dbReference type="EC" id="5.2.1.8"/>
    </reaction>
</comment>
<feature type="compositionally biased region" description="Polar residues" evidence="5">
    <location>
        <begin position="37"/>
        <end position="46"/>
    </location>
</feature>
<dbReference type="OMA" id="EGHEGID"/>
<evidence type="ECO:0000256" key="5">
    <source>
        <dbReference type="SAM" id="MobiDB-lite"/>
    </source>
</evidence>
<protein>
    <recommendedName>
        <fullName evidence="2">peptidylprolyl isomerase</fullName>
        <ecNumber evidence="2">5.2.1.8</ecNumber>
    </recommendedName>
</protein>
<dbReference type="EC" id="5.2.1.8" evidence="2"/>
<feature type="domain" description="Nucleoplasmin-like" evidence="6">
    <location>
        <begin position="2"/>
        <end position="33"/>
    </location>
</feature>
<dbReference type="AlphaFoldDB" id="A0A1S3Y8I8"/>
<dbReference type="InterPro" id="IPR041232">
    <property type="entry name" value="NPL"/>
</dbReference>
<dbReference type="OrthoDB" id="1902587at2759"/>
<feature type="non-terminal residue" evidence="7">
    <location>
        <position position="1"/>
    </location>
</feature>
<proteinExistence type="predicted"/>
<feature type="non-terminal residue" evidence="7">
    <location>
        <position position="451"/>
    </location>
</feature>
<organism evidence="7">
    <name type="scientific">Nicotiana tabacum</name>
    <name type="common">Common tobacco</name>
    <dbReference type="NCBI Taxonomy" id="4097"/>
    <lineage>
        <taxon>Eukaryota</taxon>
        <taxon>Viridiplantae</taxon>
        <taxon>Streptophyta</taxon>
        <taxon>Embryophyta</taxon>
        <taxon>Tracheophyta</taxon>
        <taxon>Spermatophyta</taxon>
        <taxon>Magnoliopsida</taxon>
        <taxon>eudicotyledons</taxon>
        <taxon>Gunneridae</taxon>
        <taxon>Pentapetalae</taxon>
        <taxon>asterids</taxon>
        <taxon>lamiids</taxon>
        <taxon>Solanales</taxon>
        <taxon>Solanaceae</taxon>
        <taxon>Nicotianoideae</taxon>
        <taxon>Nicotianeae</taxon>
        <taxon>Nicotiana</taxon>
    </lineage>
</organism>
<feature type="region of interest" description="Disordered" evidence="5">
    <location>
        <begin position="360"/>
        <end position="388"/>
    </location>
</feature>
<feature type="compositionally biased region" description="Basic residues" evidence="5">
    <location>
        <begin position="104"/>
        <end position="118"/>
    </location>
</feature>
<feature type="compositionally biased region" description="Basic and acidic residues" evidence="5">
    <location>
        <begin position="241"/>
        <end position="267"/>
    </location>
</feature>
<name>A0A1S3Y8I8_TOBAC</name>
<reference evidence="7" key="1">
    <citation type="submission" date="2025-08" db="UniProtKB">
        <authorList>
            <consortium name="RefSeq"/>
        </authorList>
    </citation>
    <scope>IDENTIFICATION</scope>
</reference>
<keyword evidence="4" id="KW-0413">Isomerase</keyword>
<evidence type="ECO:0000256" key="3">
    <source>
        <dbReference type="ARBA" id="ARBA00023110"/>
    </source>
</evidence>
<dbReference type="RefSeq" id="XP_016448319.1">
    <property type="nucleotide sequence ID" value="XM_016592833.1"/>
</dbReference>
<feature type="compositionally biased region" description="Basic and acidic residues" evidence="5">
    <location>
        <begin position="306"/>
        <end position="332"/>
    </location>
</feature>
<evidence type="ECO:0000313" key="7">
    <source>
        <dbReference type="RefSeq" id="XP_016448319.1"/>
    </source>
</evidence>
<dbReference type="Gene3D" id="2.60.120.340">
    <property type="entry name" value="Nucleoplasmin core domain"/>
    <property type="match status" value="1"/>
</dbReference>
<feature type="region of interest" description="Disordered" evidence="5">
    <location>
        <begin position="34"/>
        <end position="128"/>
    </location>
</feature>
<keyword evidence="3" id="KW-0697">Rotamase</keyword>
<feature type="compositionally biased region" description="Basic residues" evidence="5">
    <location>
        <begin position="376"/>
        <end position="385"/>
    </location>
</feature>
<sequence>TESCHLDLEFEEADDVVFSVLGPRTVYLTGYYVGNSGRANVNSDTESFGEDIVDTETGESCHGTDEDEYDDSFINDGEPETSPPSPASSSGVQVDDENLSDNKLHKHNSNHKRLRKKYQVSESEDEDILQDADEDNCLLSALKKKADVKAKTSEDNQKNDILSAEAPHRTENGGTVEHEKANNLFQLEVVHFKIYKKIKGSRNAVSLLASSKGSNFLPAYFAPLSEHRHENSIKSSKKRKQPEGNSRKLLEADTSSDGKDNKEDNTKLVDAGTAVINTKDGKFDTLEPPAEEDSKHGPKSKKRKHSVEAKSVESHDTKADITLKEGKLKQDPLKAGQQDEDPIAIALDEEDKKLTINKSIDGKSDSVADGHQLDKKIKKKKKKKTKAQEDCMVNIDLPVLQENEMNRQSVDVEDKSLKVKSTVIRTLSNGLTIEELATGEPDGKLAAPGKK</sequence>
<feature type="region of interest" description="Disordered" evidence="5">
    <location>
        <begin position="227"/>
        <end position="342"/>
    </location>
</feature>
<feature type="compositionally biased region" description="Acidic residues" evidence="5">
    <location>
        <begin position="65"/>
        <end position="79"/>
    </location>
</feature>
<dbReference type="Pfam" id="PF17800">
    <property type="entry name" value="NPL"/>
    <property type="match status" value="1"/>
</dbReference>
<evidence type="ECO:0000256" key="1">
    <source>
        <dbReference type="ARBA" id="ARBA00000971"/>
    </source>
</evidence>
<dbReference type="PANTHER" id="PTHR43811:SF48">
    <property type="entry name" value="PEPTIDYL-PROLYL CIS-TRANS ISOMERASE FKBP43"/>
    <property type="match status" value="1"/>
</dbReference>
<dbReference type="PaxDb" id="4097-A0A1S3Y8I8"/>
<evidence type="ECO:0000256" key="4">
    <source>
        <dbReference type="ARBA" id="ARBA00023235"/>
    </source>
</evidence>
<gene>
    <name evidence="7" type="primary">LOC107773409</name>
</gene>
<dbReference type="STRING" id="4097.A0A1S3Y8I8"/>
<dbReference type="KEGG" id="nta:107773409"/>
<evidence type="ECO:0000256" key="2">
    <source>
        <dbReference type="ARBA" id="ARBA00013194"/>
    </source>
</evidence>
<feature type="compositionally biased region" description="Acidic residues" evidence="5">
    <location>
        <begin position="47"/>
        <end position="57"/>
    </location>
</feature>
<feature type="compositionally biased region" description="Basic and acidic residues" evidence="5">
    <location>
        <begin position="360"/>
        <end position="375"/>
    </location>
</feature>
<evidence type="ECO:0000259" key="6">
    <source>
        <dbReference type="Pfam" id="PF17800"/>
    </source>
</evidence>
<dbReference type="GO" id="GO:0003755">
    <property type="term" value="F:peptidyl-prolyl cis-trans isomerase activity"/>
    <property type="evidence" value="ECO:0000318"/>
    <property type="project" value="GO_Central"/>
</dbReference>